<evidence type="ECO:0000313" key="1">
    <source>
        <dbReference type="EMBL" id="KFB43662.1"/>
    </source>
</evidence>
<keyword evidence="1" id="KW-0547">Nucleotide-binding</keyword>
<dbReference type="VEuPathDB" id="VectorBase:ASIC011388"/>
<reference evidence="2" key="2">
    <citation type="submission" date="2020-05" db="UniProtKB">
        <authorList>
            <consortium name="EnsemblMetazoa"/>
        </authorList>
    </citation>
    <scope>IDENTIFICATION</scope>
</reference>
<evidence type="ECO:0000313" key="2">
    <source>
        <dbReference type="EnsemblMetazoa" id="ASIC011388-PA"/>
    </source>
</evidence>
<dbReference type="EMBL" id="KE525262">
    <property type="protein sequence ID" value="KFB43662.1"/>
    <property type="molecule type" value="Genomic_DNA"/>
</dbReference>
<dbReference type="EMBL" id="ATLV01019112">
    <property type="status" value="NOT_ANNOTATED_CDS"/>
    <property type="molecule type" value="Genomic_DNA"/>
</dbReference>
<keyword evidence="1" id="KW-0067">ATP-binding</keyword>
<dbReference type="Proteomes" id="UP000030765">
    <property type="component" value="Unassembled WGS sequence"/>
</dbReference>
<dbReference type="GO" id="GO:0004386">
    <property type="term" value="F:helicase activity"/>
    <property type="evidence" value="ECO:0007669"/>
    <property type="project" value="UniProtKB-KW"/>
</dbReference>
<gene>
    <name evidence="1" type="ORF">ZHAS_00011388</name>
</gene>
<sequence length="50" mass="5704">MTNVRLGGLDERTNKFHWRHGAPDCEAFGQDALFVVITSFGYELMEISDE</sequence>
<protein>
    <submittedName>
        <fullName evidence="1 2">DEAD/DEAH box helicase</fullName>
    </submittedName>
</protein>
<keyword evidence="3" id="KW-1185">Reference proteome</keyword>
<keyword evidence="1" id="KW-0347">Helicase</keyword>
<keyword evidence="1" id="KW-0378">Hydrolase</keyword>
<accession>A0A084W0B8</accession>
<dbReference type="AlphaFoldDB" id="A0A084W0B8"/>
<evidence type="ECO:0000313" key="3">
    <source>
        <dbReference type="Proteomes" id="UP000030765"/>
    </source>
</evidence>
<name>A0A084W0B8_ANOSI</name>
<reference evidence="1 3" key="1">
    <citation type="journal article" date="2014" name="BMC Genomics">
        <title>Genome sequence of Anopheles sinensis provides insight into genetics basis of mosquito competence for malaria parasites.</title>
        <authorList>
            <person name="Zhou D."/>
            <person name="Zhang D."/>
            <person name="Ding G."/>
            <person name="Shi L."/>
            <person name="Hou Q."/>
            <person name="Ye Y."/>
            <person name="Xu Y."/>
            <person name="Zhou H."/>
            <person name="Xiong C."/>
            <person name="Li S."/>
            <person name="Yu J."/>
            <person name="Hong S."/>
            <person name="Yu X."/>
            <person name="Zou P."/>
            <person name="Chen C."/>
            <person name="Chang X."/>
            <person name="Wang W."/>
            <person name="Lv Y."/>
            <person name="Sun Y."/>
            <person name="Ma L."/>
            <person name="Shen B."/>
            <person name="Zhu C."/>
        </authorList>
    </citation>
    <scope>NUCLEOTIDE SEQUENCE [LARGE SCALE GENOMIC DNA]</scope>
</reference>
<organism evidence="1">
    <name type="scientific">Anopheles sinensis</name>
    <name type="common">Mosquito</name>
    <dbReference type="NCBI Taxonomy" id="74873"/>
    <lineage>
        <taxon>Eukaryota</taxon>
        <taxon>Metazoa</taxon>
        <taxon>Ecdysozoa</taxon>
        <taxon>Arthropoda</taxon>
        <taxon>Hexapoda</taxon>
        <taxon>Insecta</taxon>
        <taxon>Pterygota</taxon>
        <taxon>Neoptera</taxon>
        <taxon>Endopterygota</taxon>
        <taxon>Diptera</taxon>
        <taxon>Nematocera</taxon>
        <taxon>Culicoidea</taxon>
        <taxon>Culicidae</taxon>
        <taxon>Anophelinae</taxon>
        <taxon>Anopheles</taxon>
    </lineage>
</organism>
<proteinExistence type="predicted"/>
<dbReference type="EnsemblMetazoa" id="ASIC011388-RA">
    <property type="protein sequence ID" value="ASIC011388-PA"/>
    <property type="gene ID" value="ASIC011388"/>
</dbReference>